<proteinExistence type="predicted"/>
<dbReference type="InterPro" id="IPR017503">
    <property type="entry name" value="Sortase_SrtB_sig_QVPTGV"/>
</dbReference>
<dbReference type="Gene3D" id="2.60.40.3050">
    <property type="match status" value="1"/>
</dbReference>
<name>B8QYD1_STRPY</name>
<dbReference type="RefSeq" id="WP_111692981.1">
    <property type="nucleotide sequence ID" value="NZ_CAAHLX010000009.1"/>
</dbReference>
<organism evidence="2">
    <name type="scientific">Streptococcus pyogenes</name>
    <dbReference type="NCBI Taxonomy" id="1314"/>
    <lineage>
        <taxon>Bacteria</taxon>
        <taxon>Bacillati</taxon>
        <taxon>Bacillota</taxon>
        <taxon>Bacilli</taxon>
        <taxon>Lactobacillales</taxon>
        <taxon>Streptococcaceae</taxon>
        <taxon>Streptococcus</taxon>
    </lineage>
</organism>
<accession>B8QYD1</accession>
<evidence type="ECO:0000259" key="1">
    <source>
        <dbReference type="Pfam" id="PF24547"/>
    </source>
</evidence>
<dbReference type="Gene3D" id="2.60.40.1140">
    <property type="entry name" value="Collagen-binding surface protein Cna, B-type domain"/>
    <property type="match status" value="1"/>
</dbReference>
<dbReference type="InterPro" id="IPR055382">
    <property type="entry name" value="DUF7601"/>
</dbReference>
<dbReference type="NCBIfam" id="TIGR03786">
    <property type="entry name" value="strep_pil_rpt"/>
    <property type="match status" value="1"/>
</dbReference>
<dbReference type="AlphaFoldDB" id="B8QYD1"/>
<dbReference type="Pfam" id="PF24547">
    <property type="entry name" value="DUF7601"/>
    <property type="match status" value="1"/>
</dbReference>
<dbReference type="InterPro" id="IPR038174">
    <property type="entry name" value="Strep_pil_link_sf"/>
</dbReference>
<evidence type="ECO:0000313" key="2">
    <source>
        <dbReference type="EMBL" id="ACH87859.1"/>
    </source>
</evidence>
<reference evidence="2" key="1">
    <citation type="journal article" date="2008" name="J. Infect. Dis.">
        <title>Sequence variation in group A Streptococcus pili and association of pilus backbone types with lancefield T serotypes.</title>
        <authorList>
            <person name="Falugi F."/>
            <person name="Zingaretti C."/>
            <person name="Pinto V."/>
            <person name="Mariani M."/>
            <person name="Amodeo L."/>
            <person name="Manetti A.G."/>
            <person name="Capo S."/>
            <person name="Musser J.M."/>
            <person name="Orefici G."/>
            <person name="Margarit I."/>
            <person name="Telford J.L."/>
            <person name="Grandi G."/>
            <person name="Mora M."/>
        </authorList>
    </citation>
    <scope>NUCLEOTIDE SEQUENCE</scope>
    <source>
        <strain evidence="2">2720</strain>
    </source>
</reference>
<dbReference type="EMBL" id="EU725495">
    <property type="protein sequence ID" value="ACH87859.1"/>
    <property type="molecule type" value="Genomic_DNA"/>
</dbReference>
<protein>
    <submittedName>
        <fullName evidence="2">Backbone protein</fullName>
    </submittedName>
</protein>
<dbReference type="InterPro" id="IPR022464">
    <property type="entry name" value="Strep_pil_isopept_link"/>
</dbReference>
<feature type="domain" description="DUF7601" evidence="1">
    <location>
        <begin position="186"/>
        <end position="291"/>
    </location>
</feature>
<dbReference type="NCBIfam" id="TIGR03065">
    <property type="entry name" value="srtB_sig_QVPTGV"/>
    <property type="match status" value="1"/>
</dbReference>
<sequence length="349" mass="38394">MKKNKLLLATAILAMTLGMASMSQNVKAEGGVSTGSILNVKKTFSSYNDIEVLMPNATFTFKIQADTVKNGEKDKKSGLDIKTGIMGEGLVDQIVTYTNDSKPVDKEKNVNFDFSKVEFPNVGIYRYKVSEEKGNVAGVRYDDKTWTVDVYVVSENGNFIPKYIISTTTENDKKPIVFDNEFTTTSLIVKKQVLGNSGDKTEGFDFTLLLKENSLFEKGKQVSLIKITSDQKEEKVKVTIGEKYDFKLKDGEQVKLDKLPIGINYQVNEKDANTNGYTTTAAILEGNGTSQSYTLDSLKETDLSIDTITVTNKRDTQVPTGVVGTLAPFAVLSIVAIGGVIYITKRKKA</sequence>